<dbReference type="InterPro" id="IPR018713">
    <property type="entry name" value="MPAB/Lcp_cat_dom"/>
</dbReference>
<dbReference type="RefSeq" id="WP_344200259.1">
    <property type="nucleotide sequence ID" value="NZ_BAAAME010000004.1"/>
</dbReference>
<keyword evidence="3" id="KW-1185">Reference proteome</keyword>
<dbReference type="Pfam" id="PF09995">
    <property type="entry name" value="MPAB_Lcp_cat"/>
    <property type="match status" value="1"/>
</dbReference>
<reference evidence="2 3" key="1">
    <citation type="journal article" date="2019" name="Int. J. Syst. Evol. Microbiol.">
        <title>The Global Catalogue of Microorganisms (GCM) 10K type strain sequencing project: providing services to taxonomists for standard genome sequencing and annotation.</title>
        <authorList>
            <consortium name="The Broad Institute Genomics Platform"/>
            <consortium name="The Broad Institute Genome Sequencing Center for Infectious Disease"/>
            <person name="Wu L."/>
            <person name="Ma J."/>
        </authorList>
    </citation>
    <scope>NUCLEOTIDE SEQUENCE [LARGE SCALE GENOMIC DNA]</scope>
    <source>
        <strain evidence="2 3">JCM 13518</strain>
    </source>
</reference>
<dbReference type="InterPro" id="IPR046366">
    <property type="entry name" value="MPAB"/>
</dbReference>
<protein>
    <submittedName>
        <fullName evidence="2">Oxygenase MpaB family protein</fullName>
    </submittedName>
</protein>
<name>A0ABN2JSZ1_9ACTN</name>
<evidence type="ECO:0000259" key="1">
    <source>
        <dbReference type="Pfam" id="PF09995"/>
    </source>
</evidence>
<evidence type="ECO:0000313" key="2">
    <source>
        <dbReference type="EMBL" id="GAA1738028.1"/>
    </source>
</evidence>
<dbReference type="Proteomes" id="UP001501057">
    <property type="component" value="Unassembled WGS sequence"/>
</dbReference>
<feature type="domain" description="ER-bound oxygenase mpaB/mpaB'/Rubber oxygenase catalytic" evidence="1">
    <location>
        <begin position="52"/>
        <end position="244"/>
    </location>
</feature>
<dbReference type="EMBL" id="BAAAME010000004">
    <property type="protein sequence ID" value="GAA1738028.1"/>
    <property type="molecule type" value="Genomic_DNA"/>
</dbReference>
<dbReference type="PANTHER" id="PTHR36124">
    <property type="match status" value="1"/>
</dbReference>
<dbReference type="PANTHER" id="PTHR36124:SF1">
    <property type="entry name" value="ER-BOUND OXYGENASE MPAB_MPAB'_RUBBER OXYGENASE CATALYTIC DOMAIN-CONTAINING PROTEIN"/>
    <property type="match status" value="1"/>
</dbReference>
<proteinExistence type="predicted"/>
<sequence length="298" mass="34296">MRLPLRRDHWAREIDRLDPVADRLRITQILSMHEFPWELQQALSFALFRTYAVPSIGRLLFDTGQFTVDTQRRHDDTVLILEGIVEHGPDSPDGRQSIRRMNQMHGSYDISNDDMRYVLSTFVVMPVRWVEEFGYRPLRGHEVEATVEYYKRVGALMGIKDLPQDYAGFSRLLDVYETEHFTPDRKTRAVADATLDLLVSFYPRPLAPVVDLFARSLMDDALLAAFGYRKPPAVARWATRSALRLRGRVLAHLPARRNPTYARDLARVKSYPNGHIVERLGTFPDTMPSDEELAARSA</sequence>
<accession>A0ABN2JSZ1</accession>
<organism evidence="2 3">
    <name type="scientific">Aeromicrobium alkaliterrae</name>
    <dbReference type="NCBI Taxonomy" id="302168"/>
    <lineage>
        <taxon>Bacteria</taxon>
        <taxon>Bacillati</taxon>
        <taxon>Actinomycetota</taxon>
        <taxon>Actinomycetes</taxon>
        <taxon>Propionibacteriales</taxon>
        <taxon>Nocardioidaceae</taxon>
        <taxon>Aeromicrobium</taxon>
    </lineage>
</organism>
<gene>
    <name evidence="2" type="ORF">GCM10009710_17830</name>
</gene>
<comment type="caution">
    <text evidence="2">The sequence shown here is derived from an EMBL/GenBank/DDBJ whole genome shotgun (WGS) entry which is preliminary data.</text>
</comment>
<evidence type="ECO:0000313" key="3">
    <source>
        <dbReference type="Proteomes" id="UP001501057"/>
    </source>
</evidence>